<gene>
    <name evidence="3" type="ORF">ACIGXA_23380</name>
</gene>
<organism evidence="3 4">
    <name type="scientific">Streptomyces fildesensis</name>
    <dbReference type="NCBI Taxonomy" id="375757"/>
    <lineage>
        <taxon>Bacteria</taxon>
        <taxon>Bacillati</taxon>
        <taxon>Actinomycetota</taxon>
        <taxon>Actinomycetes</taxon>
        <taxon>Kitasatosporales</taxon>
        <taxon>Streptomycetaceae</taxon>
        <taxon>Streptomyces</taxon>
    </lineage>
</organism>
<name>A0ABW8CAN1_9ACTN</name>
<keyword evidence="2" id="KW-1133">Transmembrane helix</keyword>
<keyword evidence="4" id="KW-1185">Reference proteome</keyword>
<keyword evidence="2" id="KW-0812">Transmembrane</keyword>
<evidence type="ECO:0000313" key="4">
    <source>
        <dbReference type="Proteomes" id="UP001614394"/>
    </source>
</evidence>
<keyword evidence="2" id="KW-0472">Membrane</keyword>
<evidence type="ECO:0000256" key="2">
    <source>
        <dbReference type="SAM" id="Phobius"/>
    </source>
</evidence>
<sequence>MNYVVQGILTQLPTALIISAAGLAMRKAKGKGRLRKGRGRNGAADGSDR</sequence>
<reference evidence="3 4" key="1">
    <citation type="submission" date="2024-10" db="EMBL/GenBank/DDBJ databases">
        <title>The Natural Products Discovery Center: Release of the First 8490 Sequenced Strains for Exploring Actinobacteria Biosynthetic Diversity.</title>
        <authorList>
            <person name="Kalkreuter E."/>
            <person name="Kautsar S.A."/>
            <person name="Yang D."/>
            <person name="Bader C.D."/>
            <person name="Teijaro C.N."/>
            <person name="Fluegel L."/>
            <person name="Davis C.M."/>
            <person name="Simpson J.R."/>
            <person name="Lauterbach L."/>
            <person name="Steele A.D."/>
            <person name="Gui C."/>
            <person name="Meng S."/>
            <person name="Li G."/>
            <person name="Viehrig K."/>
            <person name="Ye F."/>
            <person name="Su P."/>
            <person name="Kiefer A.F."/>
            <person name="Nichols A."/>
            <person name="Cepeda A.J."/>
            <person name="Yan W."/>
            <person name="Fan B."/>
            <person name="Jiang Y."/>
            <person name="Adhikari A."/>
            <person name="Zheng C.-J."/>
            <person name="Schuster L."/>
            <person name="Cowan T.M."/>
            <person name="Smanski M.J."/>
            <person name="Chevrette M.G."/>
            <person name="De Carvalho L.P.S."/>
            <person name="Shen B."/>
        </authorList>
    </citation>
    <scope>NUCLEOTIDE SEQUENCE [LARGE SCALE GENOMIC DNA]</scope>
    <source>
        <strain evidence="3 4">NPDC053399</strain>
    </source>
</reference>
<protein>
    <submittedName>
        <fullName evidence="3">Uncharacterized protein</fullName>
    </submittedName>
</protein>
<evidence type="ECO:0000313" key="3">
    <source>
        <dbReference type="EMBL" id="MFI9103468.1"/>
    </source>
</evidence>
<proteinExistence type="predicted"/>
<comment type="caution">
    <text evidence="3">The sequence shown here is derived from an EMBL/GenBank/DDBJ whole genome shotgun (WGS) entry which is preliminary data.</text>
</comment>
<dbReference type="RefSeq" id="WP_399652560.1">
    <property type="nucleotide sequence ID" value="NZ_JBITYG010000007.1"/>
</dbReference>
<dbReference type="Proteomes" id="UP001614394">
    <property type="component" value="Unassembled WGS sequence"/>
</dbReference>
<evidence type="ECO:0000256" key="1">
    <source>
        <dbReference type="SAM" id="MobiDB-lite"/>
    </source>
</evidence>
<feature type="transmembrane region" description="Helical" evidence="2">
    <location>
        <begin position="6"/>
        <end position="25"/>
    </location>
</feature>
<feature type="compositionally biased region" description="Basic residues" evidence="1">
    <location>
        <begin position="28"/>
        <end position="39"/>
    </location>
</feature>
<accession>A0ABW8CAN1</accession>
<dbReference type="EMBL" id="JBITYG010000007">
    <property type="protein sequence ID" value="MFI9103468.1"/>
    <property type="molecule type" value="Genomic_DNA"/>
</dbReference>
<feature type="region of interest" description="Disordered" evidence="1">
    <location>
        <begin position="28"/>
        <end position="49"/>
    </location>
</feature>